<organism evidence="2 3">
    <name type="scientific">Lasius platythorax</name>
    <dbReference type="NCBI Taxonomy" id="488582"/>
    <lineage>
        <taxon>Eukaryota</taxon>
        <taxon>Metazoa</taxon>
        <taxon>Ecdysozoa</taxon>
        <taxon>Arthropoda</taxon>
        <taxon>Hexapoda</taxon>
        <taxon>Insecta</taxon>
        <taxon>Pterygota</taxon>
        <taxon>Neoptera</taxon>
        <taxon>Endopterygota</taxon>
        <taxon>Hymenoptera</taxon>
        <taxon>Apocrita</taxon>
        <taxon>Aculeata</taxon>
        <taxon>Formicoidea</taxon>
        <taxon>Formicidae</taxon>
        <taxon>Formicinae</taxon>
        <taxon>Lasius</taxon>
        <taxon>Lasius</taxon>
    </lineage>
</organism>
<dbReference type="EMBL" id="OZ034838">
    <property type="protein sequence ID" value="CAL1679315.1"/>
    <property type="molecule type" value="Genomic_DNA"/>
</dbReference>
<reference evidence="2" key="1">
    <citation type="submission" date="2024-04" db="EMBL/GenBank/DDBJ databases">
        <authorList>
            <consortium name="Molecular Ecology Group"/>
        </authorList>
    </citation>
    <scope>NUCLEOTIDE SEQUENCE</scope>
</reference>
<evidence type="ECO:0000313" key="3">
    <source>
        <dbReference type="Proteomes" id="UP001497644"/>
    </source>
</evidence>
<evidence type="ECO:0000256" key="1">
    <source>
        <dbReference type="SAM" id="MobiDB-lite"/>
    </source>
</evidence>
<sequence length="70" mass="7861">MIRQDRAWLLRSSNALLEDFADTCGHLRRLPWRPAISVPPRCSMESTKDEAKDRSSIVSVADATSLDEST</sequence>
<evidence type="ECO:0000313" key="2">
    <source>
        <dbReference type="EMBL" id="CAL1679315.1"/>
    </source>
</evidence>
<keyword evidence="3" id="KW-1185">Reference proteome</keyword>
<feature type="region of interest" description="Disordered" evidence="1">
    <location>
        <begin position="41"/>
        <end position="70"/>
    </location>
</feature>
<protein>
    <submittedName>
        <fullName evidence="2">Uncharacterized protein</fullName>
    </submittedName>
</protein>
<proteinExistence type="predicted"/>
<dbReference type="AlphaFoldDB" id="A0AAV2NGA6"/>
<accession>A0AAV2NGA6</accession>
<gene>
    <name evidence="2" type="ORF">LPLAT_LOCUS5014</name>
</gene>
<dbReference type="Proteomes" id="UP001497644">
    <property type="component" value="Chromosome 15"/>
</dbReference>
<feature type="compositionally biased region" description="Basic and acidic residues" evidence="1">
    <location>
        <begin position="46"/>
        <end position="55"/>
    </location>
</feature>
<name>A0AAV2NGA6_9HYME</name>